<dbReference type="RefSeq" id="WP_182341408.1">
    <property type="nucleotide sequence ID" value="NZ_JACGXS010000013.1"/>
</dbReference>
<proteinExistence type="predicted"/>
<gene>
    <name evidence="2" type="ORF">H4O11_17270</name>
</gene>
<keyword evidence="1" id="KW-0812">Transmembrane</keyword>
<organism evidence="2 3">
    <name type="scientific">Stenotrophomonas tumulicola</name>
    <dbReference type="NCBI Taxonomy" id="1685415"/>
    <lineage>
        <taxon>Bacteria</taxon>
        <taxon>Pseudomonadati</taxon>
        <taxon>Pseudomonadota</taxon>
        <taxon>Gammaproteobacteria</taxon>
        <taxon>Lysobacterales</taxon>
        <taxon>Lysobacteraceae</taxon>
        <taxon>Stenotrophomonas</taxon>
    </lineage>
</organism>
<keyword evidence="3" id="KW-1185">Reference proteome</keyword>
<dbReference type="AlphaFoldDB" id="A0A7W3IKC0"/>
<evidence type="ECO:0000313" key="3">
    <source>
        <dbReference type="Proteomes" id="UP000547058"/>
    </source>
</evidence>
<evidence type="ECO:0000256" key="1">
    <source>
        <dbReference type="SAM" id="Phobius"/>
    </source>
</evidence>
<name>A0A7W3IKC0_9GAMM</name>
<accession>A0A7W3IKC0</accession>
<dbReference type="Proteomes" id="UP000547058">
    <property type="component" value="Unassembled WGS sequence"/>
</dbReference>
<keyword evidence="1" id="KW-0472">Membrane</keyword>
<feature type="transmembrane region" description="Helical" evidence="1">
    <location>
        <begin position="6"/>
        <end position="28"/>
    </location>
</feature>
<reference evidence="2 3" key="1">
    <citation type="submission" date="2020-08" db="EMBL/GenBank/DDBJ databases">
        <title>Stenotrophomonas tumulicola JCM 30961.</title>
        <authorList>
            <person name="Deng Y."/>
        </authorList>
    </citation>
    <scope>NUCLEOTIDE SEQUENCE [LARGE SCALE GENOMIC DNA]</scope>
    <source>
        <strain evidence="2 3">JCM 30961</strain>
    </source>
</reference>
<keyword evidence="1" id="KW-1133">Transmembrane helix</keyword>
<evidence type="ECO:0000313" key="2">
    <source>
        <dbReference type="EMBL" id="MBA8683554.1"/>
    </source>
</evidence>
<comment type="caution">
    <text evidence="2">The sequence shown here is derived from an EMBL/GenBank/DDBJ whole genome shotgun (WGS) entry which is preliminary data.</text>
</comment>
<dbReference type="EMBL" id="JACGXS010000013">
    <property type="protein sequence ID" value="MBA8683554.1"/>
    <property type="molecule type" value="Genomic_DNA"/>
</dbReference>
<protein>
    <submittedName>
        <fullName evidence="2">Uncharacterized protein</fullName>
    </submittedName>
</protein>
<sequence length="51" mass="5780">MNLIFSLLQVAAIFACVIGLAQFSVWAWQKQKRHSRMGHQTRTVTQHVPGS</sequence>